<feature type="active site" description="Phosphothreonine intermediate" evidence="4">
    <location>
        <position position="112"/>
    </location>
</feature>
<dbReference type="EMBL" id="FOIB01000004">
    <property type="protein sequence ID" value="SEU01789.1"/>
    <property type="molecule type" value="Genomic_DNA"/>
</dbReference>
<keyword evidence="9" id="KW-1185">Reference proteome</keyword>
<reference evidence="7 10" key="2">
    <citation type="submission" date="2019-07" db="EMBL/GenBank/DDBJ databases">
        <title>Whole genome shotgun sequence of Myxococcus fulvus NBRC 100333.</title>
        <authorList>
            <person name="Hosoyama A."/>
            <person name="Uohara A."/>
            <person name="Ohji S."/>
            <person name="Ichikawa N."/>
        </authorList>
    </citation>
    <scope>NUCLEOTIDE SEQUENCE [LARGE SCALE GENOMIC DNA]</scope>
    <source>
        <strain evidence="7 10">NBRC 100333</strain>
    </source>
</reference>
<evidence type="ECO:0000313" key="9">
    <source>
        <dbReference type="Proteomes" id="UP000183760"/>
    </source>
</evidence>
<dbReference type="EMBL" id="BJXR01000020">
    <property type="protein sequence ID" value="GEN06997.1"/>
    <property type="molecule type" value="Genomic_DNA"/>
</dbReference>
<dbReference type="InterPro" id="IPR026263">
    <property type="entry name" value="Alkaline_phosphatase_prok"/>
</dbReference>
<evidence type="ECO:0000256" key="6">
    <source>
        <dbReference type="SAM" id="MobiDB-lite"/>
    </source>
</evidence>
<evidence type="ECO:0000256" key="3">
    <source>
        <dbReference type="ARBA" id="ARBA00022729"/>
    </source>
</evidence>
<evidence type="ECO:0000256" key="2">
    <source>
        <dbReference type="ARBA" id="ARBA00022723"/>
    </source>
</evidence>
<name>A0A511SZJ2_MYXFU</name>
<sequence length="575" mass="61014">MATSLSRVLMSVGCLLGALGSGVGQARESELSSGRVGRRQVAPPRGASRPVVSPGEEVGARPSLVVFLVFDGLRYDDLERWRHRMGPGGFRRLLEGGTVFDAARYPYATTKTCPGHATLATGALPGAHGIISNEWYERETGADVSCVRDPASPPLDDPKGKGVSPRRLRVPTLGDRLLETHGGASRVVSVSLKDRAAIMLGGQRGQAYWWGTKGFTTSRHHARELPSWVSEFNQALGSRKGGAWARGAEASVYGSLGPDDDARERPPEGLGRTFPHPLTTEEAFLYTPLGAETLFELALAGVKAEQLGKRPGARDLLAIGMSSVDVVSHSFGPESHETVDMLLRLDRALAAFLEAMDREVGLSKVLVAMSADHGMAPAPARAEQRLPAETVTRAVDAAMDGAFGAEDWVEAFSAPHLYLRQARLKARGVSLEKAAEVAKKAARAVPGIAEGVSAADVRADRAEGFARRVRQEYVPGRSGELVLIADPHVLLAPDDDHASTHGTPYEYDTHVPLILHGQGLPAARHGRAVTPLDLAPTLATWLGVTLPEASGLPLCEALPPHAGTPAACSERAAGQ</sequence>
<accession>A0A511SZJ2</accession>
<dbReference type="InterPro" id="IPR017850">
    <property type="entry name" value="Alkaline_phosphatase_core_sf"/>
</dbReference>
<keyword evidence="1 4" id="KW-0597">Phosphoprotein</keyword>
<dbReference type="PANTHER" id="PTHR10151">
    <property type="entry name" value="ECTONUCLEOTIDE PYROPHOSPHATASE/PHOSPHODIESTERASE"/>
    <property type="match status" value="1"/>
</dbReference>
<evidence type="ECO:0000256" key="4">
    <source>
        <dbReference type="PIRSR" id="PIRSR031924-50"/>
    </source>
</evidence>
<evidence type="ECO:0000256" key="1">
    <source>
        <dbReference type="ARBA" id="ARBA00022553"/>
    </source>
</evidence>
<evidence type="ECO:0000313" key="10">
    <source>
        <dbReference type="Proteomes" id="UP000321514"/>
    </source>
</evidence>
<dbReference type="RefSeq" id="WP_074953666.1">
    <property type="nucleotide sequence ID" value="NZ_BJXR01000020.1"/>
</dbReference>
<dbReference type="AlphaFoldDB" id="A0A511SZJ2"/>
<feature type="region of interest" description="Disordered" evidence="6">
    <location>
        <begin position="255"/>
        <end position="274"/>
    </location>
</feature>
<dbReference type="SUPFAM" id="SSF53649">
    <property type="entry name" value="Alkaline phosphatase-like"/>
    <property type="match status" value="1"/>
</dbReference>
<protein>
    <submittedName>
        <fullName evidence="7">Alkaline phosphatase family protein</fullName>
    </submittedName>
    <submittedName>
        <fullName evidence="8">Type I phosphodiesterase / nucleotide pyrophosphatase</fullName>
    </submittedName>
</protein>
<dbReference type="CDD" id="cd16016">
    <property type="entry name" value="AP-SPAP"/>
    <property type="match status" value="1"/>
</dbReference>
<proteinExistence type="predicted"/>
<dbReference type="GO" id="GO:0046872">
    <property type="term" value="F:metal ion binding"/>
    <property type="evidence" value="ECO:0007669"/>
    <property type="project" value="UniProtKB-KW"/>
</dbReference>
<evidence type="ECO:0000256" key="5">
    <source>
        <dbReference type="PIRSR" id="PIRSR031924-51"/>
    </source>
</evidence>
<dbReference type="InterPro" id="IPR002591">
    <property type="entry name" value="Phosphodiest/P_Trfase"/>
</dbReference>
<dbReference type="Gene3D" id="3.40.720.10">
    <property type="entry name" value="Alkaline Phosphatase, subunit A"/>
    <property type="match status" value="1"/>
</dbReference>
<feature type="region of interest" description="Disordered" evidence="6">
    <location>
        <begin position="27"/>
        <end position="56"/>
    </location>
</feature>
<keyword evidence="2" id="KW-0479">Metal-binding</keyword>
<dbReference type="STRING" id="1334629.MFUL124B02_38300"/>
<dbReference type="GO" id="GO:0004035">
    <property type="term" value="F:alkaline phosphatase activity"/>
    <property type="evidence" value="ECO:0007669"/>
    <property type="project" value="InterPro"/>
</dbReference>
<gene>
    <name evidence="7" type="ORF">MFU01_20340</name>
    <name evidence="8" type="ORF">SAMN05443572_104379</name>
</gene>
<feature type="binding site" evidence="5">
    <location>
        <position position="133"/>
    </location>
    <ligand>
        <name>substrate</name>
    </ligand>
</feature>
<evidence type="ECO:0000313" key="8">
    <source>
        <dbReference type="EMBL" id="SEU01789.1"/>
    </source>
</evidence>
<dbReference type="Gene3D" id="3.30.1360.150">
    <property type="match status" value="1"/>
</dbReference>
<dbReference type="OrthoDB" id="9771966at2"/>
<dbReference type="PIRSF" id="PIRSF031924">
    <property type="entry name" value="Pi-irrepressible_AP"/>
    <property type="match status" value="1"/>
</dbReference>
<evidence type="ECO:0000313" key="7">
    <source>
        <dbReference type="EMBL" id="GEN06997.1"/>
    </source>
</evidence>
<dbReference type="Proteomes" id="UP000321514">
    <property type="component" value="Unassembled WGS sequence"/>
</dbReference>
<feature type="binding site" evidence="5">
    <location>
        <begin position="193"/>
        <end position="195"/>
    </location>
    <ligand>
        <name>substrate</name>
    </ligand>
</feature>
<feature type="region of interest" description="Disordered" evidence="6">
    <location>
        <begin position="146"/>
        <end position="166"/>
    </location>
</feature>
<dbReference type="Pfam" id="PF01663">
    <property type="entry name" value="Phosphodiest"/>
    <property type="match status" value="1"/>
</dbReference>
<reference evidence="8 9" key="1">
    <citation type="submission" date="2016-10" db="EMBL/GenBank/DDBJ databases">
        <authorList>
            <person name="Varghese N."/>
            <person name="Submissions S."/>
        </authorList>
    </citation>
    <scope>NUCLEOTIDE SEQUENCE [LARGE SCALE GENOMIC DNA]</scope>
    <source>
        <strain evidence="8 9">DSM 16525</strain>
    </source>
</reference>
<dbReference type="PANTHER" id="PTHR10151:SF120">
    <property type="entry name" value="BIS(5'-ADENOSYL)-TRIPHOSPHATASE"/>
    <property type="match status" value="1"/>
</dbReference>
<organism evidence="7 10">
    <name type="scientific">Myxococcus fulvus</name>
    <dbReference type="NCBI Taxonomy" id="33"/>
    <lineage>
        <taxon>Bacteria</taxon>
        <taxon>Pseudomonadati</taxon>
        <taxon>Myxococcota</taxon>
        <taxon>Myxococcia</taxon>
        <taxon>Myxococcales</taxon>
        <taxon>Cystobacterineae</taxon>
        <taxon>Myxococcaceae</taxon>
        <taxon>Myxococcus</taxon>
    </lineage>
</organism>
<dbReference type="Proteomes" id="UP000183760">
    <property type="component" value="Unassembled WGS sequence"/>
</dbReference>
<comment type="caution">
    <text evidence="7">The sequence shown here is derived from an EMBL/GenBank/DDBJ whole genome shotgun (WGS) entry which is preliminary data.</text>
</comment>
<keyword evidence="3" id="KW-0732">Signal</keyword>